<dbReference type="CDD" id="cd06533">
    <property type="entry name" value="Glyco_transf_WecG_TagA"/>
    <property type="match status" value="1"/>
</dbReference>
<keyword evidence="4" id="KW-1185">Reference proteome</keyword>
<accession>A0ABR7L5N8</accession>
<dbReference type="RefSeq" id="WP_187220499.1">
    <property type="nucleotide sequence ID" value="NZ_JABVED010000006.1"/>
</dbReference>
<reference evidence="3 4" key="1">
    <citation type="submission" date="2020-06" db="EMBL/GenBank/DDBJ databases">
        <title>Actinokineospora xiongansis sp. nov., isolated from soil of Baiyangdian.</title>
        <authorList>
            <person name="Zhang X."/>
        </authorList>
    </citation>
    <scope>NUCLEOTIDE SEQUENCE [LARGE SCALE GENOMIC DNA]</scope>
    <source>
        <strain evidence="3 4">HBU206404</strain>
    </source>
</reference>
<dbReference type="NCBIfam" id="TIGR00696">
    <property type="entry name" value="wecG_tagA_cpsF"/>
    <property type="match status" value="1"/>
</dbReference>
<evidence type="ECO:0000256" key="2">
    <source>
        <dbReference type="ARBA" id="ARBA00022679"/>
    </source>
</evidence>
<dbReference type="Gene3D" id="3.40.50.150">
    <property type="entry name" value="Vaccinia Virus protein VP39"/>
    <property type="match status" value="1"/>
</dbReference>
<proteinExistence type="predicted"/>
<comment type="caution">
    <text evidence="3">The sequence shown here is derived from an EMBL/GenBank/DDBJ whole genome shotgun (WGS) entry which is preliminary data.</text>
</comment>
<dbReference type="InterPro" id="IPR004629">
    <property type="entry name" value="WecG_TagA_CpsF"/>
</dbReference>
<dbReference type="SUPFAM" id="SSF53335">
    <property type="entry name" value="S-adenosyl-L-methionine-dependent methyltransferases"/>
    <property type="match status" value="1"/>
</dbReference>
<dbReference type="EMBL" id="JABVED010000006">
    <property type="protein sequence ID" value="MBC6447992.1"/>
    <property type="molecule type" value="Genomic_DNA"/>
</dbReference>
<protein>
    <submittedName>
        <fullName evidence="3">WecB/TagA/CpsF family glycosyltransferase</fullName>
    </submittedName>
</protein>
<organism evidence="3 4">
    <name type="scientific">Actinokineospora xionganensis</name>
    <dbReference type="NCBI Taxonomy" id="2684470"/>
    <lineage>
        <taxon>Bacteria</taxon>
        <taxon>Bacillati</taxon>
        <taxon>Actinomycetota</taxon>
        <taxon>Actinomycetes</taxon>
        <taxon>Pseudonocardiales</taxon>
        <taxon>Pseudonocardiaceae</taxon>
        <taxon>Actinokineospora</taxon>
    </lineage>
</organism>
<evidence type="ECO:0000313" key="4">
    <source>
        <dbReference type="Proteomes" id="UP000734823"/>
    </source>
</evidence>
<keyword evidence="1" id="KW-0328">Glycosyltransferase</keyword>
<dbReference type="PANTHER" id="PTHR34136:SF1">
    <property type="entry name" value="UDP-N-ACETYL-D-MANNOSAMINURONIC ACID TRANSFERASE"/>
    <property type="match status" value="1"/>
</dbReference>
<dbReference type="Proteomes" id="UP000734823">
    <property type="component" value="Unassembled WGS sequence"/>
</dbReference>
<name>A0ABR7L5N8_9PSEU</name>
<dbReference type="PANTHER" id="PTHR34136">
    <property type="match status" value="1"/>
</dbReference>
<keyword evidence="2" id="KW-0808">Transferase</keyword>
<evidence type="ECO:0000313" key="3">
    <source>
        <dbReference type="EMBL" id="MBC6447992.1"/>
    </source>
</evidence>
<dbReference type="Pfam" id="PF03808">
    <property type="entry name" value="Glyco_tran_WecG"/>
    <property type="match status" value="1"/>
</dbReference>
<gene>
    <name evidence="3" type="ORF">GPZ80_12515</name>
</gene>
<dbReference type="InterPro" id="IPR029063">
    <property type="entry name" value="SAM-dependent_MTases_sf"/>
</dbReference>
<evidence type="ECO:0000256" key="1">
    <source>
        <dbReference type="ARBA" id="ARBA00022676"/>
    </source>
</evidence>
<sequence length="562" mass="62810">MTITDERIDVLGVGVDVTSIPHVLSTMDGWIARGEQHYVCVTSVHGIMEAQQDPDLLRIHNASGLTVPDGAPVLWAGRYAGAREMSRVRGPDLLPAVAERAAARGWRVYLYGGAEGTPELLAQRLRERFPGLVVAGTYSPPFRPLTDDEQADVVARINGSGADIVMVGLSTPKQERWMDWARGKLRAAALFGFGAAFDIHAGIATQAPDWIRPTGMEWLYRLLKDPRRLGPRYLKNNPRFLAAILRRPPRPARPAGVPMASRTKRAAYHVFERLERTRVHVLPAHYYSPVADRSWLRHNESLWRRPATLPGVDWDLDDQLGWLREACANHVDEVRGFPFLSRLDQLGIQFRYGLIEGQVLHCVVRSLAPRRIVEIGSGASTALMSDAVRRNVREGRGASEIVAIDPFMPPEVSGLPHVEVRRIPAQDVPTSFFADLREGDLLFIDSSHAVKTGSELNRIYLELLPTLPPGVLVHIHDIYLPYLYSPWVLGDFWDWQETALLAALLVHNPRLEVLCCQSALHHAKPAEVGEVLADYRPRPMTDGVDDRGSQGHFPSSLWLRSR</sequence>
<dbReference type="Pfam" id="PF13578">
    <property type="entry name" value="Methyltransf_24"/>
    <property type="match status" value="1"/>
</dbReference>